<evidence type="ECO:0000256" key="1">
    <source>
        <dbReference type="SAM" id="MobiDB-lite"/>
    </source>
</evidence>
<feature type="compositionally biased region" description="Basic and acidic residues" evidence="1">
    <location>
        <begin position="17"/>
        <end position="41"/>
    </location>
</feature>
<evidence type="ECO:0000313" key="3">
    <source>
        <dbReference type="EMBL" id="CAB5228532.1"/>
    </source>
</evidence>
<proteinExistence type="predicted"/>
<reference evidence="3" key="1">
    <citation type="submission" date="2020-05" db="EMBL/GenBank/DDBJ databases">
        <authorList>
            <person name="Chiriac C."/>
            <person name="Salcher M."/>
            <person name="Ghai R."/>
            <person name="Kavagutti S V."/>
        </authorList>
    </citation>
    <scope>NUCLEOTIDE SEQUENCE</scope>
</reference>
<accession>A0A6J7XF97</accession>
<dbReference type="EMBL" id="LR796315">
    <property type="protein sequence ID" value="CAB4136237.1"/>
    <property type="molecule type" value="Genomic_DNA"/>
</dbReference>
<feature type="region of interest" description="Disordered" evidence="1">
    <location>
        <begin position="1"/>
        <end position="41"/>
    </location>
</feature>
<evidence type="ECO:0000313" key="2">
    <source>
        <dbReference type="EMBL" id="CAB4136237.1"/>
    </source>
</evidence>
<sequence>MPYAGKSTANAGKQRWGWKDVGGKRKIEPEPWKPTFDEKERKARQAQTYGVVRDAEYYKKRVAEHKLKKQAEEKEKS</sequence>
<organism evidence="3">
    <name type="scientific">uncultured Caudovirales phage</name>
    <dbReference type="NCBI Taxonomy" id="2100421"/>
    <lineage>
        <taxon>Viruses</taxon>
        <taxon>Duplodnaviria</taxon>
        <taxon>Heunggongvirae</taxon>
        <taxon>Uroviricota</taxon>
        <taxon>Caudoviricetes</taxon>
        <taxon>Peduoviridae</taxon>
        <taxon>Maltschvirus</taxon>
        <taxon>Maltschvirus maltsch</taxon>
    </lineage>
</organism>
<name>A0A6J7XF97_9CAUD</name>
<protein>
    <submittedName>
        <fullName evidence="3">Uncharacterized protein</fullName>
    </submittedName>
</protein>
<dbReference type="EMBL" id="LR798394">
    <property type="protein sequence ID" value="CAB5228532.1"/>
    <property type="molecule type" value="Genomic_DNA"/>
</dbReference>
<gene>
    <name evidence="3" type="ORF">UFOVP1549_33</name>
    <name evidence="2" type="ORF">UFOVP303_61</name>
</gene>